<feature type="compositionally biased region" description="Low complexity" evidence="1">
    <location>
        <begin position="408"/>
        <end position="417"/>
    </location>
</feature>
<feature type="region of interest" description="Disordered" evidence="1">
    <location>
        <begin position="121"/>
        <end position="545"/>
    </location>
</feature>
<feature type="compositionally biased region" description="Low complexity" evidence="1">
    <location>
        <begin position="187"/>
        <end position="206"/>
    </location>
</feature>
<dbReference type="InterPro" id="IPR041297">
    <property type="entry name" value="Crb2_Tudor"/>
</dbReference>
<feature type="compositionally biased region" description="Low complexity" evidence="1">
    <location>
        <begin position="966"/>
        <end position="988"/>
    </location>
</feature>
<organism evidence="3 4">
    <name type="scientific">Amphibalanus amphitrite</name>
    <name type="common">Striped barnacle</name>
    <name type="synonym">Balanus amphitrite</name>
    <dbReference type="NCBI Taxonomy" id="1232801"/>
    <lineage>
        <taxon>Eukaryota</taxon>
        <taxon>Metazoa</taxon>
        <taxon>Ecdysozoa</taxon>
        <taxon>Arthropoda</taxon>
        <taxon>Crustacea</taxon>
        <taxon>Multicrustacea</taxon>
        <taxon>Cirripedia</taxon>
        <taxon>Thoracica</taxon>
        <taxon>Thoracicalcarea</taxon>
        <taxon>Balanomorpha</taxon>
        <taxon>Balanoidea</taxon>
        <taxon>Balanidae</taxon>
        <taxon>Amphibalaninae</taxon>
        <taxon>Amphibalanus</taxon>
    </lineage>
</organism>
<feature type="compositionally biased region" description="Basic and acidic residues" evidence="1">
    <location>
        <begin position="389"/>
        <end position="407"/>
    </location>
</feature>
<feature type="compositionally biased region" description="Low complexity" evidence="1">
    <location>
        <begin position="121"/>
        <end position="133"/>
    </location>
</feature>
<feature type="region of interest" description="Disordered" evidence="1">
    <location>
        <begin position="705"/>
        <end position="787"/>
    </location>
</feature>
<feature type="region of interest" description="Disordered" evidence="1">
    <location>
        <begin position="1"/>
        <end position="32"/>
    </location>
</feature>
<feature type="compositionally biased region" description="Low complexity" evidence="1">
    <location>
        <begin position="1083"/>
        <end position="1108"/>
    </location>
</feature>
<feature type="compositionally biased region" description="Basic residues" evidence="1">
    <location>
        <begin position="991"/>
        <end position="1008"/>
    </location>
</feature>
<keyword evidence="4" id="KW-1185">Reference proteome</keyword>
<evidence type="ECO:0000256" key="1">
    <source>
        <dbReference type="SAM" id="MobiDB-lite"/>
    </source>
</evidence>
<feature type="compositionally biased region" description="Basic residues" evidence="1">
    <location>
        <begin position="1065"/>
        <end position="1076"/>
    </location>
</feature>
<feature type="compositionally biased region" description="Low complexity" evidence="1">
    <location>
        <begin position="310"/>
        <end position="319"/>
    </location>
</feature>
<dbReference type="EMBL" id="VIIS01002075">
    <property type="protein sequence ID" value="KAF0288859.1"/>
    <property type="molecule type" value="Genomic_DNA"/>
</dbReference>
<evidence type="ECO:0000313" key="4">
    <source>
        <dbReference type="Proteomes" id="UP000440578"/>
    </source>
</evidence>
<dbReference type="AlphaFoldDB" id="A0A6A4V6R4"/>
<feature type="region of interest" description="Disordered" evidence="1">
    <location>
        <begin position="611"/>
        <end position="648"/>
    </location>
</feature>
<feature type="region of interest" description="Disordered" evidence="1">
    <location>
        <begin position="959"/>
        <end position="1118"/>
    </location>
</feature>
<feature type="compositionally biased region" description="Low complexity" evidence="1">
    <location>
        <begin position="522"/>
        <end position="534"/>
    </location>
</feature>
<dbReference type="Gene3D" id="2.30.30.140">
    <property type="match status" value="1"/>
</dbReference>
<dbReference type="Pfam" id="PF18115">
    <property type="entry name" value="Tudor_3"/>
    <property type="match status" value="1"/>
</dbReference>
<feature type="compositionally biased region" description="Low complexity" evidence="1">
    <location>
        <begin position="1024"/>
        <end position="1037"/>
    </location>
</feature>
<evidence type="ECO:0000259" key="2">
    <source>
        <dbReference type="Pfam" id="PF18115"/>
    </source>
</evidence>
<feature type="compositionally biased region" description="Low complexity" evidence="1">
    <location>
        <begin position="160"/>
        <end position="172"/>
    </location>
</feature>
<feature type="compositionally biased region" description="Low complexity" evidence="1">
    <location>
        <begin position="752"/>
        <end position="778"/>
    </location>
</feature>
<dbReference type="Proteomes" id="UP000440578">
    <property type="component" value="Unassembled WGS sequence"/>
</dbReference>
<accession>A0A6A4V6R4</accession>
<proteinExistence type="predicted"/>
<dbReference type="OrthoDB" id="6405608at2759"/>
<feature type="compositionally biased region" description="Low complexity" evidence="1">
    <location>
        <begin position="461"/>
        <end position="475"/>
    </location>
</feature>
<sequence length="1118" mass="114816">MGTPQHPRSAELLASTPSAFRPDADSSPAEVRLDVSAARSEAWLDLSETPSEVRLDLSATPSEPGPERPAGPLKRPRSADAAAPTPEKRARTAAAGADDSDVQFVEEVAPDVQVVFNSQAAESAPLSSAAESQADLRLCLSPSQSEEVSQLPAAPPAGSPAPAEASAEQASEPPGPTCPSADVPSERGSAPAAGGAPGRVRTPPAAGGSGSSGPAVRPPEESPASSDSQGFQPAAEPGCDAAGVRLPHIQTPQVGSSDSVSPDGDTVFGQAQRLIEEQNRQQQLRAADPEGPSATAAAGQRETPAAVTLESAEPSPAAAEGEKPPSTANSENPSSGAVEDDSRSSAVAVDSDKSSIVVDRENPPAATGEGGSAPSAREAGEQPPPAAEAGEKQEREGEPVPAAEREPVPAAAVAEVALSQPAADDLRPEDSRLGSQTDLSQLSQLSAWRSAAMKSPGHTTAEASAADQSRAAAAEPSGGRPAAESAERELGEDPLPAASDPFRFHGTQSQETQPYRLRPVIKSKTQTSDKSTSTAGASVAADSTDSSFQKLVANILAEKKRLTEEGYSLAELTWSWSWRKGDQEVKQTFPLDEHDGAELLRRMASSQLLSSTSSSSLRSTSTCGGHAADVSSKSSGDSNSSCNKRQSTLTSVTLSTIDGRGGRLSVSSSLDALPLAGRRSVMSVQPCSPGSDGEVQVLSPPVPRLATVPEFTSPGGRPPRPHGQPAAVSSLRTDLDESVGSQLPAGLVSPPAATSTQAERSAASQSSSASHVTGSTPSPEVALQPALPVRPLTDQEEEELSEHEQSELAHRTLEPDMPCFALWADRTYYPGRLVSEARADRWLVRFDDGSERHVPADHVLPVTNLWKGLSVFVQNQRNVYEAGLITGHRMSSGAEPLEYIVSLDSQPSVMSAVPRSWLSLTMDQAALVRERRQPSLGQLAVGSPSRHLSLDNLVTGRRRAAGPAGGRRLANFETSASDAAADTASGDTSRTRRAGSKSSLSRRKKGAAKKAVTIAPGPATDLSAAAEPAGAAEAGAATTNGDSSGAPEDAKPAPEAGTAAPAKRTPAKGKRARLQRSSKADRSSAGSPAAGSPSTPGPSAAGSAGEPGRWIGAARSPT</sequence>
<protein>
    <submittedName>
        <fullName evidence="3">TP53-binding protein 1</fullName>
    </submittedName>
</protein>
<feature type="region of interest" description="Disordered" evidence="1">
    <location>
        <begin position="46"/>
        <end position="104"/>
    </location>
</feature>
<feature type="domain" description="DNA repair protein Crb2 Tudor" evidence="2">
    <location>
        <begin position="820"/>
        <end position="859"/>
    </location>
</feature>
<feature type="compositionally biased region" description="Low complexity" evidence="1">
    <location>
        <begin position="254"/>
        <end position="265"/>
    </location>
</feature>
<name>A0A6A4V6R4_AMPAM</name>
<feature type="compositionally biased region" description="Low complexity" evidence="1">
    <location>
        <begin position="433"/>
        <end position="446"/>
    </location>
</feature>
<feature type="compositionally biased region" description="Basic and acidic residues" evidence="1">
    <location>
        <begin position="350"/>
        <end position="362"/>
    </location>
</feature>
<reference evidence="3 4" key="1">
    <citation type="submission" date="2019-07" db="EMBL/GenBank/DDBJ databases">
        <title>Draft genome assembly of a fouling barnacle, Amphibalanus amphitrite (Darwin, 1854): The first reference genome for Thecostraca.</title>
        <authorList>
            <person name="Kim W."/>
        </authorList>
    </citation>
    <scope>NUCLEOTIDE SEQUENCE [LARGE SCALE GENOMIC DNA]</scope>
    <source>
        <strain evidence="3">SNU_AA5</strain>
        <tissue evidence="3">Soma without cirri and trophi</tissue>
    </source>
</reference>
<gene>
    <name evidence="3" type="primary">Tp53bp1</name>
    <name evidence="3" type="ORF">FJT64_001388</name>
</gene>
<comment type="caution">
    <text evidence="3">The sequence shown here is derived from an EMBL/GenBank/DDBJ whole genome shotgun (WGS) entry which is preliminary data.</text>
</comment>
<feature type="compositionally biased region" description="Low complexity" evidence="1">
    <location>
        <begin position="611"/>
        <end position="622"/>
    </location>
</feature>
<feature type="compositionally biased region" description="Low complexity" evidence="1">
    <location>
        <begin position="631"/>
        <end position="641"/>
    </location>
</feature>
<evidence type="ECO:0000313" key="3">
    <source>
        <dbReference type="EMBL" id="KAF0288859.1"/>
    </source>
</evidence>